<comment type="caution">
    <text evidence="1">The sequence shown here is derived from an EMBL/GenBank/DDBJ whole genome shotgun (WGS) entry which is preliminary data.</text>
</comment>
<dbReference type="Proteomes" id="UP001056778">
    <property type="component" value="Chromosome 7"/>
</dbReference>
<accession>A0ACB9SVK2</accession>
<proteinExistence type="predicted"/>
<reference evidence="1" key="1">
    <citation type="submission" date="2022-04" db="EMBL/GenBank/DDBJ databases">
        <title>Chromosome-scale genome assembly of Holotrichia oblita Faldermann.</title>
        <authorList>
            <person name="Rongchong L."/>
        </authorList>
    </citation>
    <scope>NUCLEOTIDE SEQUENCE</scope>
    <source>
        <strain evidence="1">81SQS9</strain>
    </source>
</reference>
<gene>
    <name evidence="1" type="ORF">MML48_7g00013372</name>
</gene>
<name>A0ACB9SVK2_HOLOL</name>
<dbReference type="EMBL" id="CM043021">
    <property type="protein sequence ID" value="KAI4458495.1"/>
    <property type="molecule type" value="Genomic_DNA"/>
</dbReference>
<evidence type="ECO:0000313" key="1">
    <source>
        <dbReference type="EMBL" id="KAI4458495.1"/>
    </source>
</evidence>
<keyword evidence="2" id="KW-1185">Reference proteome</keyword>
<organism evidence="1 2">
    <name type="scientific">Holotrichia oblita</name>
    <name type="common">Chafer beetle</name>
    <dbReference type="NCBI Taxonomy" id="644536"/>
    <lineage>
        <taxon>Eukaryota</taxon>
        <taxon>Metazoa</taxon>
        <taxon>Ecdysozoa</taxon>
        <taxon>Arthropoda</taxon>
        <taxon>Hexapoda</taxon>
        <taxon>Insecta</taxon>
        <taxon>Pterygota</taxon>
        <taxon>Neoptera</taxon>
        <taxon>Endopterygota</taxon>
        <taxon>Coleoptera</taxon>
        <taxon>Polyphaga</taxon>
        <taxon>Scarabaeiformia</taxon>
        <taxon>Scarabaeidae</taxon>
        <taxon>Melolonthinae</taxon>
        <taxon>Holotrichia</taxon>
    </lineage>
</organism>
<sequence>MDSLYDEPRSAPKPLSFDDFPCKLIPEVSLILPQNYNLPKKTESPTTTTKSYNAWKANTQNFIHSKPNVKFDKENIAPCSERESSKVLSRKQVRFQSPSLQKSNVASNNSYDEGVISIPERDVNIQRETTSGNNVKPFEQIYMANIPNRHLDLSLIKPIDDNNKKSEVESNTRLNYQKFSDPPLTIFNDNEKEFKSRSNPICNSYNTQQKESLGYSNNTNWNPSNHLNSYEDAIINKQITNDRNEPTITELLKVIQRQNEQIFLLQKQVALLIENQTKQNQSNAFNYDVQRFRRQECFSSTKIEHAQFNQNHPTKLAVDVMTSFEVSIHPSQRKQCNTANVTPQDVQVQDNSPVQERLKSNNILDDIKRQVQEDNNQKQSNDLSLSLNEPLTIMERCPSPENSIHVDMKDYSSDDDESTNSTTDIGWTIYNNVMGQVNNMLKKVDNRKDFDASSNAAGILGNKTMQKVKEATLRHLQSIGVNLSTLQEPNTECPNQTSNGSEYTPTEISFAVKQLLMKYLPDEQLAKLTQPTSDQPKKNLNCNRENLIRRRPEFSFATLQYMKKYNLLTSDSVVPQVTQSNKNVDVPKILDVTALKQQPKLL</sequence>
<protein>
    <submittedName>
        <fullName evidence="1">Polyserase-related</fullName>
    </submittedName>
</protein>
<evidence type="ECO:0000313" key="2">
    <source>
        <dbReference type="Proteomes" id="UP001056778"/>
    </source>
</evidence>